<keyword evidence="1" id="KW-0175">Coiled coil</keyword>
<feature type="region of interest" description="Disordered" evidence="2">
    <location>
        <begin position="1055"/>
        <end position="1293"/>
    </location>
</feature>
<keyword evidence="4" id="KW-1185">Reference proteome</keyword>
<dbReference type="OrthoDB" id="10254988at2759"/>
<dbReference type="Proteomes" id="UP000683360">
    <property type="component" value="Unassembled WGS sequence"/>
</dbReference>
<feature type="coiled-coil region" evidence="1">
    <location>
        <begin position="609"/>
        <end position="672"/>
    </location>
</feature>
<evidence type="ECO:0000313" key="3">
    <source>
        <dbReference type="EMBL" id="CAG2253416.1"/>
    </source>
</evidence>
<feature type="compositionally biased region" description="Low complexity" evidence="2">
    <location>
        <begin position="1604"/>
        <end position="1614"/>
    </location>
</feature>
<feature type="region of interest" description="Disordered" evidence="2">
    <location>
        <begin position="556"/>
        <end position="592"/>
    </location>
</feature>
<organism evidence="3 4">
    <name type="scientific">Mytilus edulis</name>
    <name type="common">Blue mussel</name>
    <dbReference type="NCBI Taxonomy" id="6550"/>
    <lineage>
        <taxon>Eukaryota</taxon>
        <taxon>Metazoa</taxon>
        <taxon>Spiralia</taxon>
        <taxon>Lophotrochozoa</taxon>
        <taxon>Mollusca</taxon>
        <taxon>Bivalvia</taxon>
        <taxon>Autobranchia</taxon>
        <taxon>Pteriomorphia</taxon>
        <taxon>Mytilida</taxon>
        <taxon>Mytiloidea</taxon>
        <taxon>Mytilidae</taxon>
        <taxon>Mytilinae</taxon>
        <taxon>Mytilus</taxon>
    </lineage>
</organism>
<evidence type="ECO:0008006" key="5">
    <source>
        <dbReference type="Google" id="ProtNLM"/>
    </source>
</evidence>
<name>A0A8S3V9Y1_MYTED</name>
<dbReference type="GO" id="GO:0008017">
    <property type="term" value="F:microtubule binding"/>
    <property type="evidence" value="ECO:0007669"/>
    <property type="project" value="TreeGrafter"/>
</dbReference>
<sequence length="1778" mass="200911">MDIRYSGYRHSVAASNDIARHTPLMFDKKLGRQRQSFNLESELDQILSKYGMVGDTGLEIDRTDNPEGLPNGSAHDVQQTYQIPVKVKVEYDSNSDNSEKTSQIICNQNSSVSAGNGIRNSVHKYPWCSQRVDSSKNTMNGFDNYCSDTETWCADVPFRQYKQDENQNIFKKRYSLDSSTIFNRNSKRLDLSEEGRKKQFKRNDIAQNQKQKYYTQTSSSIEEDVGCGRNDVDLSPGSVGYITYQNGSTDYRNPGNCSQKITSSDGEVDFRRNSIISHTSVVNHGKGEYCSRTSTVSDCGVDYRRNSINTQNYAVDHGNSKYCTQMSSSSDNDVHYHRNSMEFNGHHLDDGYRNPQNYSYSDPEASFRRETFSKSYNQENFVSYPSDFSSLEELTLFESPEEDCDDNVSFGDGIHRNHDGITDNNGNKNELINVKKLETHKTDNEQCCFYVSINQSLDTERSDLNTSEEPLLIEAGSLGTSNNFANKETDKTNVSENPGSRQSEDLKTEHNHALRNSGCNISNIYENIEIPNSSNYNDPDLLDLKEYDYKYSSIDEENDELETDNVSITSSNKSVEPEKSDNKANDEWSLPNPEDVDFEMLKEIVIVRYKALENMMEEALVKNMEIKEDKILSLQSRLDESKNRNVRLQEELRILKRECESLKQRYEEESVGSERHGTKVNFHGPLGALRNTHVSQNNPTKDILDLKDHLVNLERTNATLMTENKNMKSHTDSLNQQIQKLDRHNSQLQSQTASLQDHNSSFQSQIAKLQVEYSTLQAQCSSLQGQCQILQNQLNRVESEHQHLIQTHEELQTTHEQLVGDHEDLQRLHEQLSSEHEALISQHGSLKSLHKSLKNENRELTIRLQERNGNSYGMSVQEKEKINADLQSFESLKMEYNHMREKHEIVYNQHEKIRKDYLDLSKEHKQLKTDYNSLRGNCDDYKNQLHEMELELSNLGNKYDSLYQANQKMEDDNKNLLMQVQALLNTNSELLTQILNSKDTIAEEQKSYLERLGDLRRQKERLEEKIMEAYKRQETQKKNKGLGARIARKAAKIFVTKNHRSKSRNNLTDLSADNTSHGSNEITENGDSAKKSEMSDETLNSENGHQFKKDKLRTESLNPTRYPDVATVAKPSTTLKLEPRGPYMSAPYIDTSSSCTSTPRIDKTSGGTVDSQGSRNTTPRVDLTSGGSRGSIRRGDLRRSGRRTPILLPRGPYTSTPKLVSKSANTSTLKEDLKTQEKEPSDNLSINQGSSGSGGSDSSSSVFKPSIEESRVCGSGHTWKEDLTESDSTNLRKRSNSADNLLDTSSFATHKTFAKSTTALHMLSGGSGDYDNSLRGSKSTEDLLAAGSPSLLPGLGRPANLGDDEDDDGGFGNRSENNNEMLTLEQFLSESSKTSNHSRGNKSENREDLESKSSENSSENSVNRRRRQAPNPPSDNRISIPDVVSQSQIELNLSRMSRISAGSSGSGYESRPDSLDQSTPPQSKRDHPETSTPAYNNINNNIRKFEEAGHYSMCIRHRINLQQNRELPPTPNDTPSDRLDRLAGFSQSQSQNSSNSSSLYSNNQDSSVQYDQSIRSGPTSRYRTGSPVRSNQTFSPGVQPGRPPSAASHHNSSPQTNGQLPPSGQLLRGQSLNRPQTFHESQQNNIYFSIDDNKQNENRPENHYARVQRIERPKSVPPNMFEALQNQENMNNRPKDMHNVSKGTPPKPPPRRSREPPLTTGRVSLLREPGANRSGGRQLPQTDTYRSSTPTLRKDTPPRQVPVNEEPPKDPKANSVWR</sequence>
<protein>
    <recommendedName>
        <fullName evidence="5">Girdin</fullName>
    </recommendedName>
</protein>
<feature type="compositionally biased region" description="Basic and acidic residues" evidence="2">
    <location>
        <begin position="1401"/>
        <end position="1413"/>
    </location>
</feature>
<feature type="compositionally biased region" description="Basic and acidic residues" evidence="2">
    <location>
        <begin position="575"/>
        <end position="586"/>
    </location>
</feature>
<gene>
    <name evidence="3" type="ORF">MEDL_64939</name>
</gene>
<feature type="region of interest" description="Disordered" evidence="2">
    <location>
        <begin position="1344"/>
        <end position="1442"/>
    </location>
</feature>
<dbReference type="GO" id="GO:0051959">
    <property type="term" value="F:dynein light intermediate chain binding"/>
    <property type="evidence" value="ECO:0007669"/>
    <property type="project" value="TreeGrafter"/>
</dbReference>
<dbReference type="PANTHER" id="PTHR18947">
    <property type="entry name" value="HOOK PROTEINS"/>
    <property type="match status" value="1"/>
</dbReference>
<feature type="compositionally biased region" description="Basic and acidic residues" evidence="2">
    <location>
        <begin position="1229"/>
        <end position="1241"/>
    </location>
</feature>
<feature type="compositionally biased region" description="Polar residues" evidence="2">
    <location>
        <begin position="1739"/>
        <end position="1751"/>
    </location>
</feature>
<dbReference type="GO" id="GO:0031122">
    <property type="term" value="P:cytoplasmic microtubule organization"/>
    <property type="evidence" value="ECO:0007669"/>
    <property type="project" value="TreeGrafter"/>
</dbReference>
<feature type="coiled-coil region" evidence="1">
    <location>
        <begin position="910"/>
        <end position="1039"/>
    </location>
</feature>
<evidence type="ECO:0000313" key="4">
    <source>
        <dbReference type="Proteomes" id="UP000683360"/>
    </source>
</evidence>
<dbReference type="GO" id="GO:0005813">
    <property type="term" value="C:centrosome"/>
    <property type="evidence" value="ECO:0007669"/>
    <property type="project" value="TreeGrafter"/>
</dbReference>
<feature type="region of interest" description="Disordered" evidence="2">
    <location>
        <begin position="473"/>
        <end position="506"/>
    </location>
</feature>
<dbReference type="GO" id="GO:0005737">
    <property type="term" value="C:cytoplasm"/>
    <property type="evidence" value="ECO:0007669"/>
    <property type="project" value="TreeGrafter"/>
</dbReference>
<feature type="region of interest" description="Disordered" evidence="2">
    <location>
        <begin position="1522"/>
        <end position="1660"/>
    </location>
</feature>
<proteinExistence type="predicted"/>
<dbReference type="GO" id="GO:0030705">
    <property type="term" value="P:cytoskeleton-dependent intracellular transport"/>
    <property type="evidence" value="ECO:0007669"/>
    <property type="project" value="TreeGrafter"/>
</dbReference>
<dbReference type="Gene3D" id="1.10.287.1490">
    <property type="match status" value="2"/>
</dbReference>
<feature type="compositionally biased region" description="Polar residues" evidence="2">
    <location>
        <begin position="564"/>
        <end position="574"/>
    </location>
</feature>
<feature type="compositionally biased region" description="Polar residues" evidence="2">
    <location>
        <begin position="1374"/>
        <end position="1398"/>
    </location>
</feature>
<feature type="compositionally biased region" description="Polar residues" evidence="2">
    <location>
        <begin position="1568"/>
        <end position="1596"/>
    </location>
</feature>
<feature type="compositionally biased region" description="Polar residues" evidence="2">
    <location>
        <begin position="1064"/>
        <end position="1086"/>
    </location>
</feature>
<evidence type="ECO:0000256" key="2">
    <source>
        <dbReference type="SAM" id="MobiDB-lite"/>
    </source>
</evidence>
<reference evidence="3" key="1">
    <citation type="submission" date="2021-03" db="EMBL/GenBank/DDBJ databases">
        <authorList>
            <person name="Bekaert M."/>
        </authorList>
    </citation>
    <scope>NUCLEOTIDE SEQUENCE</scope>
</reference>
<feature type="region of interest" description="Disordered" evidence="2">
    <location>
        <begin position="1460"/>
        <end position="1498"/>
    </location>
</feature>
<feature type="compositionally biased region" description="Polar residues" evidence="2">
    <location>
        <begin position="1150"/>
        <end position="1179"/>
    </location>
</feature>
<feature type="compositionally biased region" description="Polar residues" evidence="2">
    <location>
        <begin position="1213"/>
        <end position="1228"/>
    </location>
</feature>
<comment type="caution">
    <text evidence="3">The sequence shown here is derived from an EMBL/GenBank/DDBJ whole genome shotgun (WGS) entry which is preliminary data.</text>
</comment>
<dbReference type="EMBL" id="CAJPWZ010003150">
    <property type="protein sequence ID" value="CAG2253416.1"/>
    <property type="molecule type" value="Genomic_DNA"/>
</dbReference>
<feature type="compositionally biased region" description="Basic and acidic residues" evidence="2">
    <location>
        <begin position="1105"/>
        <end position="1114"/>
    </location>
</feature>
<accession>A0A8S3V9Y1</accession>
<feature type="compositionally biased region" description="Low complexity" evidence="2">
    <location>
        <begin position="1546"/>
        <end position="1567"/>
    </location>
</feature>
<feature type="region of interest" description="Disordered" evidence="2">
    <location>
        <begin position="1689"/>
        <end position="1778"/>
    </location>
</feature>
<dbReference type="PANTHER" id="PTHR18947:SF28">
    <property type="entry name" value="GIRDIN, ISOFORM A"/>
    <property type="match status" value="1"/>
</dbReference>
<feature type="coiled-coil region" evidence="1">
    <location>
        <begin position="703"/>
        <end position="870"/>
    </location>
</feature>
<feature type="compositionally biased region" description="Basic and acidic residues" evidence="2">
    <location>
        <begin position="1651"/>
        <end position="1660"/>
    </location>
</feature>
<evidence type="ECO:0000256" key="1">
    <source>
        <dbReference type="SAM" id="Coils"/>
    </source>
</evidence>
<feature type="compositionally biased region" description="Polar residues" evidence="2">
    <location>
        <begin position="1615"/>
        <end position="1647"/>
    </location>
</feature>